<dbReference type="PROSITE" id="PS50048">
    <property type="entry name" value="ZN2_CY6_FUNGAL_2"/>
    <property type="match status" value="1"/>
</dbReference>
<feature type="domain" description="Zn(2)-C6 fungal-type" evidence="3">
    <location>
        <begin position="23"/>
        <end position="52"/>
    </location>
</feature>
<keyword evidence="5" id="KW-1185">Reference proteome</keyword>
<dbReference type="AlphaFoldDB" id="A0A2V1D0X6"/>
<evidence type="ECO:0000259" key="3">
    <source>
        <dbReference type="PROSITE" id="PS50048"/>
    </source>
</evidence>
<dbReference type="PANTHER" id="PTHR47655:SF3">
    <property type="entry name" value="ZN(II)2CYS6 TRANSCRIPTION FACTOR (EUROFUNG)"/>
    <property type="match status" value="1"/>
</dbReference>
<protein>
    <recommendedName>
        <fullName evidence="3">Zn(2)-C6 fungal-type domain-containing protein</fullName>
    </recommendedName>
</protein>
<dbReference type="PANTHER" id="PTHR47655">
    <property type="entry name" value="QUINIC ACID UTILIZATION ACTIVATOR"/>
    <property type="match status" value="1"/>
</dbReference>
<dbReference type="SUPFAM" id="SSF57701">
    <property type="entry name" value="Zn2/Cys6 DNA-binding domain"/>
    <property type="match status" value="1"/>
</dbReference>
<feature type="region of interest" description="Disordered" evidence="2">
    <location>
        <begin position="187"/>
        <end position="208"/>
    </location>
</feature>
<dbReference type="InterPro" id="IPR052783">
    <property type="entry name" value="Metabolic/Drug-Res_Regulator"/>
</dbReference>
<sequence>MPSQRLRSVEASKHTIRKRTCKACDRCRLRKSKCDGASPCSRCRANNAICFFGERKKSQDKVYPKGYIELLEQQQAQLVAGLQVLYNRLQSGQGWPGPPLCEPQGGHPSTHDILERLDLLCPSNDSSSDYEVFEVDCNRMQQKLLERGVQYTHQRVSISSESDHGHASRSPYGDRLTTKSLLYNYPFAQNHSPPTTPMNSPSSRDSLIAPPIKQEAPVVLPSIMNTGALGPSALSQSARTTELVIMEEPLDFNAKLMYGFDTSNNFDCSAMVPDPFVVNLTGTMFPD</sequence>
<name>A0A2V1D0X6_9PLEO</name>
<accession>A0A2V1D0X6</accession>
<dbReference type="InterPro" id="IPR001138">
    <property type="entry name" value="Zn2Cys6_DnaBD"/>
</dbReference>
<reference evidence="4 5" key="1">
    <citation type="journal article" date="2018" name="Sci. Rep.">
        <title>Comparative genomics provides insights into the lifestyle and reveals functional heterogeneity of dark septate endophytic fungi.</title>
        <authorList>
            <person name="Knapp D.G."/>
            <person name="Nemeth J.B."/>
            <person name="Barry K."/>
            <person name="Hainaut M."/>
            <person name="Henrissat B."/>
            <person name="Johnson J."/>
            <person name="Kuo A."/>
            <person name="Lim J.H.P."/>
            <person name="Lipzen A."/>
            <person name="Nolan M."/>
            <person name="Ohm R.A."/>
            <person name="Tamas L."/>
            <person name="Grigoriev I.V."/>
            <person name="Spatafora J.W."/>
            <person name="Nagy L.G."/>
            <person name="Kovacs G.M."/>
        </authorList>
    </citation>
    <scope>NUCLEOTIDE SEQUENCE [LARGE SCALE GENOMIC DNA]</scope>
    <source>
        <strain evidence="4 5">DSE2036</strain>
    </source>
</reference>
<dbReference type="OrthoDB" id="4151048at2759"/>
<keyword evidence="1" id="KW-0539">Nucleus</keyword>
<evidence type="ECO:0000313" key="4">
    <source>
        <dbReference type="EMBL" id="PVH91666.1"/>
    </source>
</evidence>
<dbReference type="GO" id="GO:0008270">
    <property type="term" value="F:zinc ion binding"/>
    <property type="evidence" value="ECO:0007669"/>
    <property type="project" value="InterPro"/>
</dbReference>
<dbReference type="EMBL" id="KZ805804">
    <property type="protein sequence ID" value="PVH91666.1"/>
    <property type="molecule type" value="Genomic_DNA"/>
</dbReference>
<evidence type="ECO:0000256" key="1">
    <source>
        <dbReference type="ARBA" id="ARBA00023242"/>
    </source>
</evidence>
<proteinExistence type="predicted"/>
<dbReference type="Gene3D" id="4.10.240.10">
    <property type="entry name" value="Zn(2)-C6 fungal-type DNA-binding domain"/>
    <property type="match status" value="1"/>
</dbReference>
<gene>
    <name evidence="4" type="ORF">DM02DRAFT_722328</name>
</gene>
<dbReference type="Pfam" id="PF00172">
    <property type="entry name" value="Zn_clus"/>
    <property type="match status" value="1"/>
</dbReference>
<dbReference type="GO" id="GO:0000981">
    <property type="term" value="F:DNA-binding transcription factor activity, RNA polymerase II-specific"/>
    <property type="evidence" value="ECO:0007669"/>
    <property type="project" value="InterPro"/>
</dbReference>
<dbReference type="SMART" id="SM00066">
    <property type="entry name" value="GAL4"/>
    <property type="match status" value="1"/>
</dbReference>
<dbReference type="STRING" id="97972.A0A2V1D0X6"/>
<organism evidence="4 5">
    <name type="scientific">Periconia macrospinosa</name>
    <dbReference type="NCBI Taxonomy" id="97972"/>
    <lineage>
        <taxon>Eukaryota</taxon>
        <taxon>Fungi</taxon>
        <taxon>Dikarya</taxon>
        <taxon>Ascomycota</taxon>
        <taxon>Pezizomycotina</taxon>
        <taxon>Dothideomycetes</taxon>
        <taxon>Pleosporomycetidae</taxon>
        <taxon>Pleosporales</taxon>
        <taxon>Massarineae</taxon>
        <taxon>Periconiaceae</taxon>
        <taxon>Periconia</taxon>
    </lineage>
</organism>
<dbReference type="CDD" id="cd00067">
    <property type="entry name" value="GAL4"/>
    <property type="match status" value="1"/>
</dbReference>
<evidence type="ECO:0000256" key="2">
    <source>
        <dbReference type="SAM" id="MobiDB-lite"/>
    </source>
</evidence>
<dbReference type="PROSITE" id="PS00463">
    <property type="entry name" value="ZN2_CY6_FUNGAL_1"/>
    <property type="match status" value="1"/>
</dbReference>
<dbReference type="Proteomes" id="UP000244855">
    <property type="component" value="Unassembled WGS sequence"/>
</dbReference>
<dbReference type="InterPro" id="IPR036864">
    <property type="entry name" value="Zn2-C6_fun-type_DNA-bd_sf"/>
</dbReference>
<evidence type="ECO:0000313" key="5">
    <source>
        <dbReference type="Proteomes" id="UP000244855"/>
    </source>
</evidence>